<gene>
    <name evidence="1" type="ORF">V4836_03565</name>
</gene>
<dbReference type="AlphaFoldDB" id="A0AB35X8Z6"/>
<dbReference type="EMBL" id="JAZKKV010000001">
    <property type="protein sequence ID" value="MEE9653247.1"/>
    <property type="molecule type" value="Genomic_DNA"/>
</dbReference>
<dbReference type="PANTHER" id="PTHR39431:SF1">
    <property type="entry name" value="FRPA_C-RELATED PROTEIN"/>
    <property type="match status" value="1"/>
</dbReference>
<sequence>MLSNGSLAANGYEALQELDTNGDGTLNSRDEAWQQLQVWQDRNGNARVDDGELMSLSEAGIAAIDTDYKNSTWVDKQGNAHKQIGEGINPEDVIPRANA</sequence>
<name>A0AB35X8Z6_9ENTR</name>
<protein>
    <recommendedName>
        <fullName evidence="3">EF-hand domain-containing protein</fullName>
    </recommendedName>
</protein>
<comment type="caution">
    <text evidence="1">The sequence shown here is derived from an EMBL/GenBank/DDBJ whole genome shotgun (WGS) entry which is preliminary data.</text>
</comment>
<evidence type="ECO:0000313" key="2">
    <source>
        <dbReference type="Proteomes" id="UP001331691"/>
    </source>
</evidence>
<evidence type="ECO:0008006" key="3">
    <source>
        <dbReference type="Google" id="ProtNLM"/>
    </source>
</evidence>
<proteinExistence type="predicted"/>
<accession>A0AB35X8Z6</accession>
<organism evidence="1 2">
    <name type="scientific">Kluyvera ascorbata</name>
    <dbReference type="NCBI Taxonomy" id="51288"/>
    <lineage>
        <taxon>Bacteria</taxon>
        <taxon>Pseudomonadati</taxon>
        <taxon>Pseudomonadota</taxon>
        <taxon>Gammaproteobacteria</taxon>
        <taxon>Enterobacterales</taxon>
        <taxon>Enterobacteriaceae</taxon>
        <taxon>Kluyvera</taxon>
    </lineage>
</organism>
<dbReference type="RefSeq" id="WP_331387726.1">
    <property type="nucleotide sequence ID" value="NZ_JAZKKV010000001.1"/>
</dbReference>
<dbReference type="PANTHER" id="PTHR39431">
    <property type="entry name" value="FRPA/C-RELATED PROTEIN"/>
    <property type="match status" value="1"/>
</dbReference>
<keyword evidence="2" id="KW-1185">Reference proteome</keyword>
<evidence type="ECO:0000313" key="1">
    <source>
        <dbReference type="EMBL" id="MEE9653247.1"/>
    </source>
</evidence>
<reference evidence="1 2" key="1">
    <citation type="submission" date="2023-10" db="EMBL/GenBank/DDBJ databases">
        <title>Wastewater isolates of ESBL- and carbapenemase-producing Gram-negative bacteria from New Zealand.</title>
        <authorList>
            <person name="Straub C."/>
            <person name="Weaver L."/>
            <person name="Cornelius A."/>
            <person name="Mcgill E."/>
            <person name="Dyet K."/>
            <person name="White L."/>
            <person name="Pattis I."/>
        </authorList>
    </citation>
    <scope>NUCLEOTIDE SEQUENCE [LARGE SCALE GENOMIC DNA]</scope>
    <source>
        <strain evidence="1 2">ESBL09</strain>
    </source>
</reference>
<dbReference type="Proteomes" id="UP001331691">
    <property type="component" value="Unassembled WGS sequence"/>
</dbReference>